<dbReference type="InterPro" id="IPR044730">
    <property type="entry name" value="RNase_H-like_dom_plant"/>
</dbReference>
<dbReference type="EMBL" id="OZ034816">
    <property type="protein sequence ID" value="CAL1375004.1"/>
    <property type="molecule type" value="Genomic_DNA"/>
</dbReference>
<feature type="chain" id="PRO_5043415981" description="RNase H type-1 domain-containing protein" evidence="1">
    <location>
        <begin position="17"/>
        <end position="331"/>
    </location>
</feature>
<dbReference type="InterPro" id="IPR002156">
    <property type="entry name" value="RNaseH_domain"/>
</dbReference>
<keyword evidence="4" id="KW-1185">Reference proteome</keyword>
<gene>
    <name evidence="3" type="ORF">LTRI10_LOCUS16832</name>
</gene>
<dbReference type="Pfam" id="PF13456">
    <property type="entry name" value="RVT_3"/>
    <property type="match status" value="1"/>
</dbReference>
<evidence type="ECO:0000313" key="4">
    <source>
        <dbReference type="Proteomes" id="UP001497516"/>
    </source>
</evidence>
<name>A0AAV2DP89_9ROSI</name>
<evidence type="ECO:0000256" key="1">
    <source>
        <dbReference type="SAM" id="SignalP"/>
    </source>
</evidence>
<dbReference type="PROSITE" id="PS50879">
    <property type="entry name" value="RNASE_H_1"/>
    <property type="match status" value="1"/>
</dbReference>
<proteinExistence type="predicted"/>
<dbReference type="GO" id="GO:0004523">
    <property type="term" value="F:RNA-DNA hybrid ribonuclease activity"/>
    <property type="evidence" value="ECO:0007669"/>
    <property type="project" value="InterPro"/>
</dbReference>
<feature type="domain" description="RNase H type-1" evidence="2">
    <location>
        <begin position="169"/>
        <end position="296"/>
    </location>
</feature>
<protein>
    <recommendedName>
        <fullName evidence="2">RNase H type-1 domain-containing protein</fullName>
    </recommendedName>
</protein>
<dbReference type="Pfam" id="PF13966">
    <property type="entry name" value="zf-RVT"/>
    <property type="match status" value="1"/>
</dbReference>
<organism evidence="3 4">
    <name type="scientific">Linum trigynum</name>
    <dbReference type="NCBI Taxonomy" id="586398"/>
    <lineage>
        <taxon>Eukaryota</taxon>
        <taxon>Viridiplantae</taxon>
        <taxon>Streptophyta</taxon>
        <taxon>Embryophyta</taxon>
        <taxon>Tracheophyta</taxon>
        <taxon>Spermatophyta</taxon>
        <taxon>Magnoliopsida</taxon>
        <taxon>eudicotyledons</taxon>
        <taxon>Gunneridae</taxon>
        <taxon>Pentapetalae</taxon>
        <taxon>rosids</taxon>
        <taxon>fabids</taxon>
        <taxon>Malpighiales</taxon>
        <taxon>Linaceae</taxon>
        <taxon>Linum</taxon>
    </lineage>
</organism>
<keyword evidence="1" id="KW-0732">Signal</keyword>
<dbReference type="GO" id="GO:0003676">
    <property type="term" value="F:nucleic acid binding"/>
    <property type="evidence" value="ECO:0007669"/>
    <property type="project" value="InterPro"/>
</dbReference>
<accession>A0AAV2DP89</accession>
<dbReference type="InterPro" id="IPR053151">
    <property type="entry name" value="RNase_H-like"/>
</dbReference>
<dbReference type="AlphaFoldDB" id="A0AAV2DP89"/>
<evidence type="ECO:0000313" key="3">
    <source>
        <dbReference type="EMBL" id="CAL1375004.1"/>
    </source>
</evidence>
<evidence type="ECO:0000259" key="2">
    <source>
        <dbReference type="PROSITE" id="PS50879"/>
    </source>
</evidence>
<dbReference type="PANTHER" id="PTHR47723:SF13">
    <property type="entry name" value="PUTATIVE-RELATED"/>
    <property type="match status" value="1"/>
</dbReference>
<sequence>MWRTLWRIPATQRIRAFFWLVAHQRLLTNCERRRRHLTTVATCQVCGGDEESTMHVIRDCLYARAAWAEFLQEEPDKAFFQNDMNRWILHYLPGRSLHVAPTRFAVMCWSLWKNRNKWVFEKEIESIHSLACRVVTMEKQIEEAETKAARVFAGSQATTRRLIAWTPPPTGWVCINTDGSVVSGNAAAGGVIRREDGRMLRAFSRNLGEGSITKAELAGIVFGLQTAWEMGFRQVQLQTDSLAAINLIGSAGERHPHLALISEVRWLQALDWQVEVVHVYREGNVVADYLASLGHGRPPGDHFVDVPSPLLNYWLYFDCIGVLTPRLISIS</sequence>
<dbReference type="Gene3D" id="3.30.420.10">
    <property type="entry name" value="Ribonuclease H-like superfamily/Ribonuclease H"/>
    <property type="match status" value="1"/>
</dbReference>
<dbReference type="Proteomes" id="UP001497516">
    <property type="component" value="Chromosome 3"/>
</dbReference>
<dbReference type="PANTHER" id="PTHR47723">
    <property type="entry name" value="OS05G0353850 PROTEIN"/>
    <property type="match status" value="1"/>
</dbReference>
<feature type="signal peptide" evidence="1">
    <location>
        <begin position="1"/>
        <end position="16"/>
    </location>
</feature>
<dbReference type="InterPro" id="IPR012337">
    <property type="entry name" value="RNaseH-like_sf"/>
</dbReference>
<dbReference type="SUPFAM" id="SSF53098">
    <property type="entry name" value="Ribonuclease H-like"/>
    <property type="match status" value="1"/>
</dbReference>
<reference evidence="3 4" key="1">
    <citation type="submission" date="2024-04" db="EMBL/GenBank/DDBJ databases">
        <authorList>
            <person name="Fracassetti M."/>
        </authorList>
    </citation>
    <scope>NUCLEOTIDE SEQUENCE [LARGE SCALE GENOMIC DNA]</scope>
</reference>
<dbReference type="InterPro" id="IPR026960">
    <property type="entry name" value="RVT-Znf"/>
</dbReference>
<dbReference type="CDD" id="cd06222">
    <property type="entry name" value="RNase_H_like"/>
    <property type="match status" value="1"/>
</dbReference>
<dbReference type="InterPro" id="IPR036397">
    <property type="entry name" value="RNaseH_sf"/>
</dbReference>